<feature type="domain" description="Core-binding (CB)" evidence="7">
    <location>
        <begin position="29"/>
        <end position="116"/>
    </location>
</feature>
<dbReference type="EMBL" id="JH600070">
    <property type="protein sequence ID" value="EIJ44287.1"/>
    <property type="molecule type" value="Genomic_DNA"/>
</dbReference>
<gene>
    <name evidence="8" type="ORF">BegalDRAFT_3474</name>
</gene>
<dbReference type="PROSITE" id="PS51900">
    <property type="entry name" value="CB"/>
    <property type="match status" value="1"/>
</dbReference>
<dbReference type="GO" id="GO:0015074">
    <property type="term" value="P:DNA integration"/>
    <property type="evidence" value="ECO:0007669"/>
    <property type="project" value="UniProtKB-KW"/>
</dbReference>
<feature type="domain" description="Tyr recombinase" evidence="6">
    <location>
        <begin position="137"/>
        <end position="308"/>
    </location>
</feature>
<dbReference type="Proteomes" id="UP000005744">
    <property type="component" value="Unassembled WGS sequence"/>
</dbReference>
<dbReference type="RefSeq" id="WP_002692218.1">
    <property type="nucleotide sequence ID" value="NZ_JH600070.1"/>
</dbReference>
<evidence type="ECO:0000259" key="6">
    <source>
        <dbReference type="PROSITE" id="PS51898"/>
    </source>
</evidence>
<evidence type="ECO:0000259" key="7">
    <source>
        <dbReference type="PROSITE" id="PS51900"/>
    </source>
</evidence>
<dbReference type="Gene3D" id="1.10.443.10">
    <property type="entry name" value="Intergrase catalytic core"/>
    <property type="match status" value="1"/>
</dbReference>
<dbReference type="PROSITE" id="PS51898">
    <property type="entry name" value="TYR_RECOMBINASE"/>
    <property type="match status" value="1"/>
</dbReference>
<dbReference type="InterPro" id="IPR013762">
    <property type="entry name" value="Integrase-like_cat_sf"/>
</dbReference>
<keyword evidence="2" id="KW-0229">DNA integration</keyword>
<dbReference type="Pfam" id="PF00589">
    <property type="entry name" value="Phage_integrase"/>
    <property type="match status" value="1"/>
</dbReference>
<dbReference type="InterPro" id="IPR050090">
    <property type="entry name" value="Tyrosine_recombinase_XerCD"/>
</dbReference>
<accession>I3CKZ4</accession>
<dbReference type="InterPro" id="IPR002104">
    <property type="entry name" value="Integrase_catalytic"/>
</dbReference>
<reference evidence="8 9" key="1">
    <citation type="submission" date="2011-11" db="EMBL/GenBank/DDBJ databases">
        <title>Improved High-Quality Draft sequence of Beggiatoa alba B18lD.</title>
        <authorList>
            <consortium name="US DOE Joint Genome Institute"/>
            <person name="Lucas S."/>
            <person name="Han J."/>
            <person name="Lapidus A."/>
            <person name="Cheng J.-F."/>
            <person name="Goodwin L."/>
            <person name="Pitluck S."/>
            <person name="Peters L."/>
            <person name="Mikhailova N."/>
            <person name="Held B."/>
            <person name="Detter J.C."/>
            <person name="Han C."/>
            <person name="Tapia R."/>
            <person name="Land M."/>
            <person name="Hauser L."/>
            <person name="Kyrpides N."/>
            <person name="Ivanova N."/>
            <person name="Pagani I."/>
            <person name="Samuel K."/>
            <person name="Teske A."/>
            <person name="Mueller J."/>
            <person name="Woyke T."/>
        </authorList>
    </citation>
    <scope>NUCLEOTIDE SEQUENCE [LARGE SCALE GENOMIC DNA]</scope>
    <source>
        <strain evidence="8 9">B18LD</strain>
    </source>
</reference>
<dbReference type="InterPro" id="IPR010998">
    <property type="entry name" value="Integrase_recombinase_N"/>
</dbReference>
<evidence type="ECO:0000313" key="9">
    <source>
        <dbReference type="Proteomes" id="UP000005744"/>
    </source>
</evidence>
<dbReference type="OrthoDB" id="9795573at2"/>
<keyword evidence="9" id="KW-1185">Reference proteome</keyword>
<dbReference type="Gene3D" id="1.10.150.130">
    <property type="match status" value="1"/>
</dbReference>
<evidence type="ECO:0000256" key="1">
    <source>
        <dbReference type="ARBA" id="ARBA00008857"/>
    </source>
</evidence>
<protein>
    <submittedName>
        <fullName evidence="8">Site-specific recombinase XerD</fullName>
    </submittedName>
</protein>
<dbReference type="InterPro" id="IPR011010">
    <property type="entry name" value="DNA_brk_join_enz"/>
</dbReference>
<sequence>MSEIKCQIEVPSGLVGEVLSFLESKQAEHGFSEFVRTYLEEVGTLGKIKRGKRVHVNVERDRACFRNLVFFFRGKTIEGLSRQDIGEYVRYRRSRVSDSTIRRELAVLSAAINYATVQWEWNLTNPTLNQKPAQNPAKERYLTQLEARTLVEKARFHGRAPYLWLFILLAINTGMRKQELLGLVWTQFNRDTASLRLHKTKSGKARTVPLNRVALFALERLHQVRNGRYVFQIAGQPIRDIKRSFASVCRLAGITDCSPHTLRHTFASWLAIQGKSLKHIGEVLGHSNVYVTERYAHLQTAVLQETVASLDELFESFFIQNQDEKS</sequence>
<evidence type="ECO:0000256" key="3">
    <source>
        <dbReference type="ARBA" id="ARBA00023125"/>
    </source>
</evidence>
<organism evidence="8 9">
    <name type="scientific">Beggiatoa alba B18LD</name>
    <dbReference type="NCBI Taxonomy" id="395493"/>
    <lineage>
        <taxon>Bacteria</taxon>
        <taxon>Pseudomonadati</taxon>
        <taxon>Pseudomonadota</taxon>
        <taxon>Gammaproteobacteria</taxon>
        <taxon>Thiotrichales</taxon>
        <taxon>Thiotrichaceae</taxon>
        <taxon>Beggiatoa</taxon>
    </lineage>
</organism>
<evidence type="ECO:0000313" key="8">
    <source>
        <dbReference type="EMBL" id="EIJ44287.1"/>
    </source>
</evidence>
<proteinExistence type="inferred from homology"/>
<dbReference type="PANTHER" id="PTHR30349">
    <property type="entry name" value="PHAGE INTEGRASE-RELATED"/>
    <property type="match status" value="1"/>
</dbReference>
<dbReference type="HOGENOM" id="CLU_027562_17_7_6"/>
<dbReference type="InterPro" id="IPR044068">
    <property type="entry name" value="CB"/>
</dbReference>
<dbReference type="SUPFAM" id="SSF56349">
    <property type="entry name" value="DNA breaking-rejoining enzymes"/>
    <property type="match status" value="1"/>
</dbReference>
<dbReference type="GO" id="GO:0003677">
    <property type="term" value="F:DNA binding"/>
    <property type="evidence" value="ECO:0007669"/>
    <property type="project" value="UniProtKB-UniRule"/>
</dbReference>
<keyword evidence="3 5" id="KW-0238">DNA-binding</keyword>
<dbReference type="AlphaFoldDB" id="I3CKZ4"/>
<dbReference type="GO" id="GO:0006310">
    <property type="term" value="P:DNA recombination"/>
    <property type="evidence" value="ECO:0007669"/>
    <property type="project" value="UniProtKB-KW"/>
</dbReference>
<evidence type="ECO:0000256" key="5">
    <source>
        <dbReference type="PROSITE-ProRule" id="PRU01248"/>
    </source>
</evidence>
<comment type="similarity">
    <text evidence="1">Belongs to the 'phage' integrase family.</text>
</comment>
<name>I3CKZ4_9GAMM</name>
<dbReference type="eggNOG" id="COG0582">
    <property type="taxonomic scope" value="Bacteria"/>
</dbReference>
<dbReference type="PANTHER" id="PTHR30349:SF64">
    <property type="entry name" value="PROPHAGE INTEGRASE INTD-RELATED"/>
    <property type="match status" value="1"/>
</dbReference>
<keyword evidence="4" id="KW-0233">DNA recombination</keyword>
<evidence type="ECO:0000256" key="2">
    <source>
        <dbReference type="ARBA" id="ARBA00022908"/>
    </source>
</evidence>
<dbReference type="CDD" id="cd00796">
    <property type="entry name" value="INT_Rci_Hp1_C"/>
    <property type="match status" value="1"/>
</dbReference>
<evidence type="ECO:0000256" key="4">
    <source>
        <dbReference type="ARBA" id="ARBA00023172"/>
    </source>
</evidence>